<dbReference type="SUPFAM" id="SSF53335">
    <property type="entry name" value="S-adenosyl-L-methionine-dependent methyltransferases"/>
    <property type="match status" value="1"/>
</dbReference>
<dbReference type="InterPro" id="IPR004398">
    <property type="entry name" value="RNA_MeTrfase_RsmD"/>
</dbReference>
<dbReference type="RefSeq" id="WP_379560969.1">
    <property type="nucleotide sequence ID" value="NZ_JBHUMX010000013.1"/>
</dbReference>
<dbReference type="NCBIfam" id="TIGR00095">
    <property type="entry name" value="16S rRNA (guanine(966)-N(2))-methyltransferase RsmD"/>
    <property type="match status" value="1"/>
</dbReference>
<dbReference type="CDD" id="cd02440">
    <property type="entry name" value="AdoMet_MTases"/>
    <property type="match status" value="1"/>
</dbReference>
<dbReference type="PROSITE" id="PS00092">
    <property type="entry name" value="N6_MTASE"/>
    <property type="match status" value="1"/>
</dbReference>
<dbReference type="EC" id="2.1.1.171" evidence="4"/>
<dbReference type="PIRSF" id="PIRSF004553">
    <property type="entry name" value="CHP00095"/>
    <property type="match status" value="1"/>
</dbReference>
<dbReference type="Pfam" id="PF03602">
    <property type="entry name" value="Cons_hypoth95"/>
    <property type="match status" value="1"/>
</dbReference>
<keyword evidence="2 4" id="KW-0808">Transferase</keyword>
<comment type="caution">
    <text evidence="4">The sequence shown here is derived from an EMBL/GenBank/DDBJ whole genome shotgun (WGS) entry which is preliminary data.</text>
</comment>
<reference evidence="5" key="1">
    <citation type="journal article" date="2019" name="Int. J. Syst. Evol. Microbiol.">
        <title>The Global Catalogue of Microorganisms (GCM) 10K type strain sequencing project: providing services to taxonomists for standard genome sequencing and annotation.</title>
        <authorList>
            <consortium name="The Broad Institute Genomics Platform"/>
            <consortium name="The Broad Institute Genome Sequencing Center for Infectious Disease"/>
            <person name="Wu L."/>
            <person name="Ma J."/>
        </authorList>
    </citation>
    <scope>NUCLEOTIDE SEQUENCE [LARGE SCALE GENOMIC DNA]</scope>
    <source>
        <strain evidence="5">TISTR 1858</strain>
    </source>
</reference>
<evidence type="ECO:0000256" key="3">
    <source>
        <dbReference type="SAM" id="Coils"/>
    </source>
</evidence>
<evidence type="ECO:0000313" key="5">
    <source>
        <dbReference type="Proteomes" id="UP001597451"/>
    </source>
</evidence>
<gene>
    <name evidence="4" type="primary">rsmD</name>
    <name evidence="4" type="ORF">ACFSUN_05710</name>
</gene>
<protein>
    <submittedName>
        <fullName evidence="4">16S rRNA (Guanine(966)-N(2))-methyltransferase RsmD</fullName>
        <ecNumber evidence="4">2.1.1.171</ecNumber>
    </submittedName>
</protein>
<name>A0ABW5PYM9_9BACI</name>
<keyword evidence="1 4" id="KW-0489">Methyltransferase</keyword>
<evidence type="ECO:0000256" key="2">
    <source>
        <dbReference type="ARBA" id="ARBA00022679"/>
    </source>
</evidence>
<dbReference type="Gene3D" id="3.40.50.150">
    <property type="entry name" value="Vaccinia Virus protein VP39"/>
    <property type="match status" value="1"/>
</dbReference>
<evidence type="ECO:0000313" key="4">
    <source>
        <dbReference type="EMBL" id="MFD2628276.1"/>
    </source>
</evidence>
<dbReference type="PANTHER" id="PTHR43542">
    <property type="entry name" value="METHYLTRANSFERASE"/>
    <property type="match status" value="1"/>
</dbReference>
<organism evidence="4 5">
    <name type="scientific">Oceanobacillus kapialis</name>
    <dbReference type="NCBI Taxonomy" id="481353"/>
    <lineage>
        <taxon>Bacteria</taxon>
        <taxon>Bacillati</taxon>
        <taxon>Bacillota</taxon>
        <taxon>Bacilli</taxon>
        <taxon>Bacillales</taxon>
        <taxon>Bacillaceae</taxon>
        <taxon>Oceanobacillus</taxon>
    </lineage>
</organism>
<dbReference type="GO" id="GO:0052913">
    <property type="term" value="F:16S rRNA (guanine(966)-N(2))-methyltransferase activity"/>
    <property type="evidence" value="ECO:0007669"/>
    <property type="project" value="UniProtKB-EC"/>
</dbReference>
<dbReference type="Proteomes" id="UP001597451">
    <property type="component" value="Unassembled WGS sequence"/>
</dbReference>
<dbReference type="PANTHER" id="PTHR43542:SF1">
    <property type="entry name" value="METHYLTRANSFERASE"/>
    <property type="match status" value="1"/>
</dbReference>
<keyword evidence="3" id="KW-0175">Coiled coil</keyword>
<dbReference type="InterPro" id="IPR002052">
    <property type="entry name" value="DNA_methylase_N6_adenine_CS"/>
</dbReference>
<sequence length="187" mass="20954">MKKLRVIAGIHKGRQLKAVPGKSTRPTTDKVKEAIFQRMGPFFDGGTFLDLFSGSGSLGIEALSRGMEFGIFVDKHPKAVQIINENLRLLKLENNAEVYRAEATRALQATAKRNLKFDLLLLDPPYGKVDYGKILRECVELDILNQSAIIYCEHEPAEDIAYDPRDFTLLKEENYGGAISITILQKN</sequence>
<keyword evidence="5" id="KW-1185">Reference proteome</keyword>
<dbReference type="InterPro" id="IPR029063">
    <property type="entry name" value="SAM-dependent_MTases_sf"/>
</dbReference>
<accession>A0ABW5PYM9</accession>
<feature type="coiled-coil region" evidence="3">
    <location>
        <begin position="82"/>
        <end position="109"/>
    </location>
</feature>
<proteinExistence type="predicted"/>
<evidence type="ECO:0000256" key="1">
    <source>
        <dbReference type="ARBA" id="ARBA00022603"/>
    </source>
</evidence>
<dbReference type="EMBL" id="JBHUMX010000013">
    <property type="protein sequence ID" value="MFD2628276.1"/>
    <property type="molecule type" value="Genomic_DNA"/>
</dbReference>